<accession>A0A6C0KTE4</accession>
<name>A0A6C0KTE4_9ZZZZ</name>
<sequence>MIEEPIYDYTLRFYNFACSLSDSIAGYLPLNVNKPRLENNLVYTCMSEDAYETERKKRKIKGVPYSELPAKFHKMQQRRLLLPYKWQKMATLYANPKIKFIIFPIICKKKGLCDKSDIKKHTLLLIYNKTLAQFECWDDLFGISQTAFSTHRLLRTNESEFVNIYLTSVLKEHFHFKFDNETIAVPKFKENVFEKIKNTLEKEYYNNDYKTAYSAYLVDYIKRRIANPGKPYDKLFDAINFKNLGKSLHQLIQFNNEWKMSHRCDNPLKILNTMTGYCIKLESPIGKQLMGIKKVCGNGPNGPTILNADSKRCKKINLNMHLINYKKKEFLESHALWDTTYIANIFTYFMKKYPYLATNPHDFSFEWETPLEKKAWKLTPPKDYIKITKDAMIDSNIRFIVWFININQDTHDDYHSNCLLIDKETRTIERYEPNDTKKTWDAFNNGPELDAAVIHAFKEFNLEYIPMLKTCPYGFQTLEGREDSDKIVDFGGNCALWTMWYMDLRLSNPLIPRDILVKQAWKELVKLGAFKIFINGYHDYLLSIAKKRK</sequence>
<dbReference type="EMBL" id="MN740975">
    <property type="protein sequence ID" value="QHU20869.1"/>
    <property type="molecule type" value="Genomic_DNA"/>
</dbReference>
<protein>
    <submittedName>
        <fullName evidence="1">Uncharacterized protein</fullName>
    </submittedName>
</protein>
<organism evidence="1">
    <name type="scientific">viral metagenome</name>
    <dbReference type="NCBI Taxonomy" id="1070528"/>
    <lineage>
        <taxon>unclassified sequences</taxon>
        <taxon>metagenomes</taxon>
        <taxon>organismal metagenomes</taxon>
    </lineage>
</organism>
<proteinExistence type="predicted"/>
<evidence type="ECO:0000313" key="1">
    <source>
        <dbReference type="EMBL" id="QHU20869.1"/>
    </source>
</evidence>
<dbReference type="AlphaFoldDB" id="A0A6C0KTE4"/>
<reference evidence="1" key="1">
    <citation type="journal article" date="2020" name="Nature">
        <title>Giant virus diversity and host interactions through global metagenomics.</title>
        <authorList>
            <person name="Schulz F."/>
            <person name="Roux S."/>
            <person name="Paez-Espino D."/>
            <person name="Jungbluth S."/>
            <person name="Walsh D.A."/>
            <person name="Denef V.J."/>
            <person name="McMahon K.D."/>
            <person name="Konstantinidis K.T."/>
            <person name="Eloe-Fadrosh E.A."/>
            <person name="Kyrpides N.C."/>
            <person name="Woyke T."/>
        </authorList>
    </citation>
    <scope>NUCLEOTIDE SEQUENCE</scope>
    <source>
        <strain evidence="1">GVMAG-S-3300013094-100</strain>
    </source>
</reference>